<organism evidence="2 3">
    <name type="scientific">Desmophyllum pertusum</name>
    <dbReference type="NCBI Taxonomy" id="174260"/>
    <lineage>
        <taxon>Eukaryota</taxon>
        <taxon>Metazoa</taxon>
        <taxon>Cnidaria</taxon>
        <taxon>Anthozoa</taxon>
        <taxon>Hexacorallia</taxon>
        <taxon>Scleractinia</taxon>
        <taxon>Caryophylliina</taxon>
        <taxon>Caryophylliidae</taxon>
        <taxon>Desmophyllum</taxon>
    </lineage>
</organism>
<accession>A0A9X0D4Z8</accession>
<comment type="caution">
    <text evidence="2">The sequence shown here is derived from an EMBL/GenBank/DDBJ whole genome shotgun (WGS) entry which is preliminary data.</text>
</comment>
<reference evidence="2" key="1">
    <citation type="submission" date="2023-01" db="EMBL/GenBank/DDBJ databases">
        <title>Genome assembly of the deep-sea coral Lophelia pertusa.</title>
        <authorList>
            <person name="Herrera S."/>
            <person name="Cordes E."/>
        </authorList>
    </citation>
    <scope>NUCLEOTIDE SEQUENCE</scope>
    <source>
        <strain evidence="2">USNM1676648</strain>
        <tissue evidence="2">Polyp</tissue>
    </source>
</reference>
<proteinExistence type="predicted"/>
<feature type="compositionally biased region" description="Basic and acidic residues" evidence="1">
    <location>
        <begin position="12"/>
        <end position="40"/>
    </location>
</feature>
<name>A0A9X0D4Z8_9CNID</name>
<keyword evidence="3" id="KW-1185">Reference proteome</keyword>
<evidence type="ECO:0000313" key="3">
    <source>
        <dbReference type="Proteomes" id="UP001163046"/>
    </source>
</evidence>
<protein>
    <submittedName>
        <fullName evidence="2">Uncharacterized protein</fullName>
    </submittedName>
</protein>
<feature type="region of interest" description="Disordered" evidence="1">
    <location>
        <begin position="1"/>
        <end position="204"/>
    </location>
</feature>
<dbReference type="EMBL" id="MU825883">
    <property type="protein sequence ID" value="KAJ7385049.1"/>
    <property type="molecule type" value="Genomic_DNA"/>
</dbReference>
<dbReference type="Proteomes" id="UP001163046">
    <property type="component" value="Unassembled WGS sequence"/>
</dbReference>
<evidence type="ECO:0000256" key="1">
    <source>
        <dbReference type="SAM" id="MobiDB-lite"/>
    </source>
</evidence>
<sequence length="391" mass="44052">MPSQKAKWSKKFNKENKRKNTQDDSKESEETSKQNEEAQDKTSPGTEGAQLSESNGAGACGTSADEIPDDNTKNHHKGRWARKQLEGKRGRYQGQRHGREEATPEPNATTEANQGGARKKTTTGSQLPASQGARATTAGGRNAKAQGGRGRGASWQHEKSQVASLHDKGKPSDRNQEQRPGRPFPMNADLRLPPQHKSQPLARGIFPAKRVLDLKSLKEMDTTEVVYKLNESMAHFQIFLRSQEEQHNSDDFIFDLTCTLAIVCDAPPNENTNKILAALKGSLFLSSKVPRLLDHVQGSSALNDQESQPRFIQWLIKVFKRYLRHLPSSYADLPYDQLKRALDQSNIDRKDELQKELEAFKKVRDDIIIAERQKHGKTLHQQDRTKTTKRF</sequence>
<dbReference type="AlphaFoldDB" id="A0A9X0D4Z8"/>
<feature type="compositionally biased region" description="Polar residues" evidence="1">
    <location>
        <begin position="41"/>
        <end position="55"/>
    </location>
</feature>
<gene>
    <name evidence="2" type="ORF">OS493_018743</name>
</gene>
<feature type="compositionally biased region" description="Low complexity" evidence="1">
    <location>
        <begin position="132"/>
        <end position="141"/>
    </location>
</feature>
<feature type="compositionally biased region" description="Low complexity" evidence="1">
    <location>
        <begin position="104"/>
        <end position="113"/>
    </location>
</feature>
<evidence type="ECO:0000313" key="2">
    <source>
        <dbReference type="EMBL" id="KAJ7385049.1"/>
    </source>
</evidence>
<feature type="compositionally biased region" description="Basic and acidic residues" evidence="1">
    <location>
        <begin position="156"/>
        <end position="180"/>
    </location>
</feature>